<dbReference type="PROSITE" id="PS51186">
    <property type="entry name" value="GNAT"/>
    <property type="match status" value="1"/>
</dbReference>
<sequence>MQLISLRSAIQSDKSFVDNLTREVMGDFVDTTWADNDNREQYYKDNAFKLNSTQIICENTQAIGRITLNEAPHERVIEAIHLVLHAQGKGIGSALLQQVIDEAKKHKKSVSLVVLKSNPAVALYLRLGFKVVNETKERFSMKSI</sequence>
<gene>
    <name evidence="4" type="ORF">MNBD_GAMMA07-1652</name>
</gene>
<proteinExistence type="predicted"/>
<evidence type="ECO:0000256" key="2">
    <source>
        <dbReference type="ARBA" id="ARBA00023315"/>
    </source>
</evidence>
<keyword evidence="1" id="KW-0808">Transferase</keyword>
<dbReference type="InterPro" id="IPR016181">
    <property type="entry name" value="Acyl_CoA_acyltransferase"/>
</dbReference>
<dbReference type="InterPro" id="IPR050680">
    <property type="entry name" value="YpeA/RimI_acetyltransf"/>
</dbReference>
<reference evidence="4" key="1">
    <citation type="submission" date="2018-06" db="EMBL/GenBank/DDBJ databases">
        <authorList>
            <person name="Zhirakovskaya E."/>
        </authorList>
    </citation>
    <scope>NUCLEOTIDE SEQUENCE</scope>
</reference>
<feature type="domain" description="N-acetyltransferase" evidence="3">
    <location>
        <begin position="4"/>
        <end position="144"/>
    </location>
</feature>
<dbReference type="EMBL" id="UOFF01000053">
    <property type="protein sequence ID" value="VAW54172.1"/>
    <property type="molecule type" value="Genomic_DNA"/>
</dbReference>
<name>A0A3B0WSS8_9ZZZZ</name>
<evidence type="ECO:0000259" key="3">
    <source>
        <dbReference type="PROSITE" id="PS51186"/>
    </source>
</evidence>
<dbReference type="InterPro" id="IPR000182">
    <property type="entry name" value="GNAT_dom"/>
</dbReference>
<evidence type="ECO:0000313" key="4">
    <source>
        <dbReference type="EMBL" id="VAW54172.1"/>
    </source>
</evidence>
<dbReference type="SUPFAM" id="SSF55729">
    <property type="entry name" value="Acyl-CoA N-acyltransferases (Nat)"/>
    <property type="match status" value="1"/>
</dbReference>
<keyword evidence="2" id="KW-0012">Acyltransferase</keyword>
<organism evidence="4">
    <name type="scientific">hydrothermal vent metagenome</name>
    <dbReference type="NCBI Taxonomy" id="652676"/>
    <lineage>
        <taxon>unclassified sequences</taxon>
        <taxon>metagenomes</taxon>
        <taxon>ecological metagenomes</taxon>
    </lineage>
</organism>
<accession>A0A3B0WSS8</accession>
<dbReference type="Pfam" id="PF00583">
    <property type="entry name" value="Acetyltransf_1"/>
    <property type="match status" value="1"/>
</dbReference>
<protein>
    <recommendedName>
        <fullName evidence="3">N-acetyltransferase domain-containing protein</fullName>
    </recommendedName>
</protein>
<dbReference type="GO" id="GO:0016747">
    <property type="term" value="F:acyltransferase activity, transferring groups other than amino-acyl groups"/>
    <property type="evidence" value="ECO:0007669"/>
    <property type="project" value="InterPro"/>
</dbReference>
<dbReference type="Gene3D" id="3.40.630.30">
    <property type="match status" value="1"/>
</dbReference>
<dbReference type="CDD" id="cd04301">
    <property type="entry name" value="NAT_SF"/>
    <property type="match status" value="1"/>
</dbReference>
<dbReference type="AlphaFoldDB" id="A0A3B0WSS8"/>
<dbReference type="PANTHER" id="PTHR43420">
    <property type="entry name" value="ACETYLTRANSFERASE"/>
    <property type="match status" value="1"/>
</dbReference>
<evidence type="ECO:0000256" key="1">
    <source>
        <dbReference type="ARBA" id="ARBA00022679"/>
    </source>
</evidence>